<evidence type="ECO:0000313" key="2">
    <source>
        <dbReference type="EMBL" id="BDD85869.1"/>
    </source>
</evidence>
<accession>A0ABM7W4N0</accession>
<dbReference type="Proteomes" id="UP000830055">
    <property type="component" value="Chromosome"/>
</dbReference>
<dbReference type="EMBL" id="AP025516">
    <property type="protein sequence ID" value="BDD85869.1"/>
    <property type="molecule type" value="Genomic_DNA"/>
</dbReference>
<protein>
    <submittedName>
        <fullName evidence="2">Uncharacterized protein</fullName>
    </submittedName>
</protein>
<keyword evidence="1" id="KW-1133">Transmembrane helix</keyword>
<gene>
    <name evidence="2" type="ORF">DPPLL_02340</name>
</gene>
<name>A0ABM7W4N0_9BACT</name>
<keyword evidence="1" id="KW-0472">Membrane</keyword>
<organism evidence="2 3">
    <name type="scientific">Desulfofustis limnaeus</name>
    <dbReference type="NCBI Taxonomy" id="2740163"/>
    <lineage>
        <taxon>Bacteria</taxon>
        <taxon>Pseudomonadati</taxon>
        <taxon>Thermodesulfobacteriota</taxon>
        <taxon>Desulfobulbia</taxon>
        <taxon>Desulfobulbales</taxon>
        <taxon>Desulfocapsaceae</taxon>
        <taxon>Desulfofustis</taxon>
    </lineage>
</organism>
<keyword evidence="3" id="KW-1185">Reference proteome</keyword>
<feature type="transmembrane region" description="Helical" evidence="1">
    <location>
        <begin position="82"/>
        <end position="103"/>
    </location>
</feature>
<sequence>MAVGIDYIRLDIGIKPGTAILSKAEVAYGFNYRLDLLQWLRDYAPISTSQVRLLQQDNHLVLQSQGNDPFIEIPTPIRKRDIFAWNGLVLASAGIGLLLCLLLQQDLMKGAKNQGWLQISLSDGAHLVLPDFAGTDYLVGPHMSRQVSGQETIYGVGVTNLDPALVADLLHRFKQANGSATIRFQYNRAGDI</sequence>
<evidence type="ECO:0000313" key="3">
    <source>
        <dbReference type="Proteomes" id="UP000830055"/>
    </source>
</evidence>
<keyword evidence="1" id="KW-0812">Transmembrane</keyword>
<proteinExistence type="predicted"/>
<reference evidence="2 3" key="1">
    <citation type="submission" date="2022-01" db="EMBL/GenBank/DDBJ databases">
        <title>Desulfofustis limnae sp. nov., a novel mesophilic sulfate-reducing bacterium isolated from marsh soil.</title>
        <authorList>
            <person name="Watanabe M."/>
            <person name="Takahashi A."/>
            <person name="Kojima H."/>
            <person name="Fukui M."/>
        </authorList>
    </citation>
    <scope>NUCLEOTIDE SEQUENCE [LARGE SCALE GENOMIC DNA]</scope>
    <source>
        <strain evidence="2 3">PPLL</strain>
    </source>
</reference>
<evidence type="ECO:0000256" key="1">
    <source>
        <dbReference type="SAM" id="Phobius"/>
    </source>
</evidence>